<proteinExistence type="predicted"/>
<sequence>MIAASAAIVTLAMGVRQSFGLYLTPMTLELGIDRQTFGLVLALQNLLFGAVQPFVGAYADKHGPVRVLMIGAVVYVAGMALTATASGVWGLGIGFGALVGMAMSGVTFVVTMGAVGKIVAPEKRTLAFGIITAGGSLGQFFVVPMAQALIDAAGWRNSLYMLAAMLVLIAPLAFGLMSKRGAAAAAPHTGLPLNLALKQAFADKSWWLLCSGYFVCGFHVTFVGIHFPTYITDQGLPSSIGATGLALIGLFNILGSWMWGAWGGKHSKKHLLAILYALRGVAIIIFLLTPLSSFSALAFAASFGFLWLGTVPLTNGLVAQMYGLRNLTALTGIVFFGHQIGAFLGAWLGGLVFDVTGSYNMVWYISIGLAFTAAVANLPIRQSPPQTAPQTP</sequence>
<comment type="caution">
    <text evidence="6">The sequence shown here is derived from an EMBL/GenBank/DDBJ whole genome shotgun (WGS) entry which is preliminary data.</text>
</comment>
<evidence type="ECO:0000313" key="7">
    <source>
        <dbReference type="Proteomes" id="UP001500791"/>
    </source>
</evidence>
<feature type="transmembrane region" description="Helical" evidence="4">
    <location>
        <begin position="294"/>
        <end position="315"/>
    </location>
</feature>
<dbReference type="PANTHER" id="PTHR11360:SF284">
    <property type="entry name" value="EG:103B4.3 PROTEIN-RELATED"/>
    <property type="match status" value="1"/>
</dbReference>
<gene>
    <name evidence="6" type="ORF">GCM10009093_12890</name>
</gene>
<protein>
    <submittedName>
        <fullName evidence="6">MFS transporter</fullName>
    </submittedName>
</protein>
<accession>A0ABN0Y9G3</accession>
<evidence type="ECO:0000313" key="6">
    <source>
        <dbReference type="EMBL" id="GAA0387534.1"/>
    </source>
</evidence>
<dbReference type="CDD" id="cd17355">
    <property type="entry name" value="MFS_YcxA_like"/>
    <property type="match status" value="1"/>
</dbReference>
<dbReference type="InterPro" id="IPR020846">
    <property type="entry name" value="MFS_dom"/>
</dbReference>
<feature type="transmembrane region" description="Helical" evidence="4">
    <location>
        <begin position="271"/>
        <end position="288"/>
    </location>
</feature>
<feature type="transmembrane region" description="Helical" evidence="4">
    <location>
        <begin position="239"/>
        <end position="259"/>
    </location>
</feature>
<keyword evidence="7" id="KW-1185">Reference proteome</keyword>
<keyword evidence="2 4" id="KW-1133">Transmembrane helix</keyword>
<evidence type="ECO:0000256" key="2">
    <source>
        <dbReference type="ARBA" id="ARBA00022989"/>
    </source>
</evidence>
<dbReference type="InterPro" id="IPR050327">
    <property type="entry name" value="Proton-linked_MCT"/>
</dbReference>
<evidence type="ECO:0000256" key="4">
    <source>
        <dbReference type="SAM" id="Phobius"/>
    </source>
</evidence>
<dbReference type="EMBL" id="BAAAEJ010000005">
    <property type="protein sequence ID" value="GAA0387534.1"/>
    <property type="molecule type" value="Genomic_DNA"/>
</dbReference>
<dbReference type="PROSITE" id="PS50850">
    <property type="entry name" value="MFS"/>
    <property type="match status" value="1"/>
</dbReference>
<name>A0ABN0Y9G3_9CAUL</name>
<feature type="transmembrane region" description="Helical" evidence="4">
    <location>
        <begin position="361"/>
        <end position="380"/>
    </location>
</feature>
<evidence type="ECO:0000259" key="5">
    <source>
        <dbReference type="PROSITE" id="PS50850"/>
    </source>
</evidence>
<dbReference type="Gene3D" id="1.20.1250.20">
    <property type="entry name" value="MFS general substrate transporter like domains"/>
    <property type="match status" value="2"/>
</dbReference>
<keyword evidence="3 4" id="KW-0472">Membrane</keyword>
<feature type="transmembrane region" description="Helical" evidence="4">
    <location>
        <begin position="327"/>
        <end position="349"/>
    </location>
</feature>
<dbReference type="InterPro" id="IPR036259">
    <property type="entry name" value="MFS_trans_sf"/>
</dbReference>
<feature type="domain" description="Major facilitator superfamily (MFS) profile" evidence="5">
    <location>
        <begin position="1"/>
        <end position="385"/>
    </location>
</feature>
<feature type="transmembrane region" description="Helical" evidence="4">
    <location>
        <begin position="95"/>
        <end position="114"/>
    </location>
</feature>
<evidence type="ECO:0000256" key="1">
    <source>
        <dbReference type="ARBA" id="ARBA00022692"/>
    </source>
</evidence>
<dbReference type="PANTHER" id="PTHR11360">
    <property type="entry name" value="MONOCARBOXYLATE TRANSPORTER"/>
    <property type="match status" value="1"/>
</dbReference>
<feature type="transmembrane region" description="Helical" evidence="4">
    <location>
        <begin position="67"/>
        <end position="89"/>
    </location>
</feature>
<evidence type="ECO:0000256" key="3">
    <source>
        <dbReference type="ARBA" id="ARBA00023136"/>
    </source>
</evidence>
<keyword evidence="1 4" id="KW-0812">Transmembrane</keyword>
<organism evidence="6 7">
    <name type="scientific">Brevundimonas terrae</name>
    <dbReference type="NCBI Taxonomy" id="363631"/>
    <lineage>
        <taxon>Bacteria</taxon>
        <taxon>Pseudomonadati</taxon>
        <taxon>Pseudomonadota</taxon>
        <taxon>Alphaproteobacteria</taxon>
        <taxon>Caulobacterales</taxon>
        <taxon>Caulobacteraceae</taxon>
        <taxon>Brevundimonas</taxon>
    </lineage>
</organism>
<dbReference type="InterPro" id="IPR011701">
    <property type="entry name" value="MFS"/>
</dbReference>
<feature type="transmembrane region" description="Helical" evidence="4">
    <location>
        <begin position="36"/>
        <end position="55"/>
    </location>
</feature>
<feature type="transmembrane region" description="Helical" evidence="4">
    <location>
        <begin position="126"/>
        <end position="146"/>
    </location>
</feature>
<dbReference type="Pfam" id="PF07690">
    <property type="entry name" value="MFS_1"/>
    <property type="match status" value="1"/>
</dbReference>
<feature type="transmembrane region" description="Helical" evidence="4">
    <location>
        <begin position="158"/>
        <end position="177"/>
    </location>
</feature>
<feature type="transmembrane region" description="Helical" evidence="4">
    <location>
        <begin position="206"/>
        <end position="227"/>
    </location>
</feature>
<dbReference type="SUPFAM" id="SSF103473">
    <property type="entry name" value="MFS general substrate transporter"/>
    <property type="match status" value="1"/>
</dbReference>
<reference evidence="6 7" key="1">
    <citation type="journal article" date="2019" name="Int. J. Syst. Evol. Microbiol.">
        <title>The Global Catalogue of Microorganisms (GCM) 10K type strain sequencing project: providing services to taxonomists for standard genome sequencing and annotation.</title>
        <authorList>
            <consortium name="The Broad Institute Genomics Platform"/>
            <consortium name="The Broad Institute Genome Sequencing Center for Infectious Disease"/>
            <person name="Wu L."/>
            <person name="Ma J."/>
        </authorList>
    </citation>
    <scope>NUCLEOTIDE SEQUENCE [LARGE SCALE GENOMIC DNA]</scope>
    <source>
        <strain evidence="6 7">JCM 13476</strain>
    </source>
</reference>
<dbReference type="Proteomes" id="UP001500791">
    <property type="component" value="Unassembled WGS sequence"/>
</dbReference>